<proteinExistence type="predicted"/>
<evidence type="ECO:0000313" key="2">
    <source>
        <dbReference type="EMBL" id="GGC54707.1"/>
    </source>
</evidence>
<name>A0A916TZS3_9ACTN</name>
<reference evidence="2" key="1">
    <citation type="journal article" date="2014" name="Int. J. Syst. Evol. Microbiol.">
        <title>Complete genome sequence of Corynebacterium casei LMG S-19264T (=DSM 44701T), isolated from a smear-ripened cheese.</title>
        <authorList>
            <consortium name="US DOE Joint Genome Institute (JGI-PGF)"/>
            <person name="Walter F."/>
            <person name="Albersmeier A."/>
            <person name="Kalinowski J."/>
            <person name="Ruckert C."/>
        </authorList>
    </citation>
    <scope>NUCLEOTIDE SEQUENCE</scope>
    <source>
        <strain evidence="2">CGMCC 1.15478</strain>
    </source>
</reference>
<dbReference type="Gene3D" id="3.40.960.10">
    <property type="entry name" value="VSR Endonuclease"/>
    <property type="match status" value="1"/>
</dbReference>
<organism evidence="2 3">
    <name type="scientific">Hoyosella rhizosphaerae</name>
    <dbReference type="NCBI Taxonomy" id="1755582"/>
    <lineage>
        <taxon>Bacteria</taxon>
        <taxon>Bacillati</taxon>
        <taxon>Actinomycetota</taxon>
        <taxon>Actinomycetes</taxon>
        <taxon>Mycobacteriales</taxon>
        <taxon>Hoyosellaceae</taxon>
        <taxon>Hoyosella</taxon>
    </lineage>
</organism>
<dbReference type="SUPFAM" id="SSF52980">
    <property type="entry name" value="Restriction endonuclease-like"/>
    <property type="match status" value="1"/>
</dbReference>
<dbReference type="RefSeq" id="WP_188670127.1">
    <property type="nucleotide sequence ID" value="NZ_BMJH01000001.1"/>
</dbReference>
<dbReference type="Pfam" id="PF09407">
    <property type="entry name" value="AbiEi_1"/>
    <property type="match status" value="1"/>
</dbReference>
<keyword evidence="3" id="KW-1185">Reference proteome</keyword>
<sequence length="285" mass="31761">MTHFDPRTPFKSACRSIPHYAAGRKYRRLFDGVYADKSAPVTQELKARAAWLWADGNCVLSGVSAAAVWRVKWLPEEAPPEIVVNKVVRVKGLIAHRDLVVPQDVAVRSGMRVTTPARTAFDLARRLSEAEAIPLVDALYQATNLSPASLRTWAESRPGYKGIRRLRRVIELSDAGAESPRETHLRLLIIDAALPRPVSQYVVLDHRGGFIGRADLAWPHWKVALEYEGAHHFDDPVQARRDALRANAYMQAGWLVIRVISGMVRQPDMLLNQITSTLRAAGAPI</sequence>
<gene>
    <name evidence="2" type="ORF">GCM10011410_03860</name>
</gene>
<dbReference type="InterPro" id="IPR018547">
    <property type="entry name" value="AbiEi_C"/>
</dbReference>
<dbReference type="Proteomes" id="UP000641514">
    <property type="component" value="Unassembled WGS sequence"/>
</dbReference>
<feature type="domain" description="AbiEi antitoxin C-terminal" evidence="1">
    <location>
        <begin position="97"/>
        <end position="171"/>
    </location>
</feature>
<evidence type="ECO:0000313" key="3">
    <source>
        <dbReference type="Proteomes" id="UP000641514"/>
    </source>
</evidence>
<dbReference type="AlphaFoldDB" id="A0A916TZS3"/>
<reference evidence="2" key="2">
    <citation type="submission" date="2020-09" db="EMBL/GenBank/DDBJ databases">
        <authorList>
            <person name="Sun Q."/>
            <person name="Zhou Y."/>
        </authorList>
    </citation>
    <scope>NUCLEOTIDE SEQUENCE</scope>
    <source>
        <strain evidence="2">CGMCC 1.15478</strain>
    </source>
</reference>
<comment type="caution">
    <text evidence="2">The sequence shown here is derived from an EMBL/GenBank/DDBJ whole genome shotgun (WGS) entry which is preliminary data.</text>
</comment>
<dbReference type="EMBL" id="BMJH01000001">
    <property type="protein sequence ID" value="GGC54707.1"/>
    <property type="molecule type" value="Genomic_DNA"/>
</dbReference>
<protein>
    <recommendedName>
        <fullName evidence="1">AbiEi antitoxin C-terminal domain-containing protein</fullName>
    </recommendedName>
</protein>
<accession>A0A916TZS3</accession>
<dbReference type="InterPro" id="IPR011335">
    <property type="entry name" value="Restrct_endonuc-II-like"/>
</dbReference>
<evidence type="ECO:0000259" key="1">
    <source>
        <dbReference type="Pfam" id="PF09407"/>
    </source>
</evidence>